<evidence type="ECO:0000256" key="7">
    <source>
        <dbReference type="SAM" id="Phobius"/>
    </source>
</evidence>
<dbReference type="PANTHER" id="PTHR48086:SF4">
    <property type="entry name" value="SODIUM_PANTOTHENATE SYMPORTER"/>
    <property type="match status" value="1"/>
</dbReference>
<keyword evidence="5 7" id="KW-1133">Transmembrane helix</keyword>
<comment type="similarity">
    <text evidence="2">Belongs to the sodium:solute symporter (SSF) (TC 2.A.21) family.</text>
</comment>
<reference evidence="8" key="1">
    <citation type="submission" date="2018-05" db="EMBL/GenBank/DDBJ databases">
        <authorList>
            <person name="Lanie J.A."/>
            <person name="Ng W.-L."/>
            <person name="Kazmierczak K.M."/>
            <person name="Andrzejewski T.M."/>
            <person name="Davidsen T.M."/>
            <person name="Wayne K.J."/>
            <person name="Tettelin H."/>
            <person name="Glass J.I."/>
            <person name="Rusch D."/>
            <person name="Podicherti R."/>
            <person name="Tsui H.-C.T."/>
            <person name="Winkler M.E."/>
        </authorList>
    </citation>
    <scope>NUCLEOTIDE SEQUENCE</scope>
</reference>
<organism evidence="8">
    <name type="scientific">marine metagenome</name>
    <dbReference type="NCBI Taxonomy" id="408172"/>
    <lineage>
        <taxon>unclassified sequences</taxon>
        <taxon>metagenomes</taxon>
        <taxon>ecological metagenomes</taxon>
    </lineage>
</organism>
<dbReference type="Pfam" id="PF00474">
    <property type="entry name" value="SSF"/>
    <property type="match status" value="1"/>
</dbReference>
<dbReference type="InterPro" id="IPR001734">
    <property type="entry name" value="Na/solute_symporter"/>
</dbReference>
<evidence type="ECO:0000313" key="8">
    <source>
        <dbReference type="EMBL" id="SVB45399.1"/>
    </source>
</evidence>
<keyword evidence="3" id="KW-0813">Transport</keyword>
<evidence type="ECO:0000256" key="4">
    <source>
        <dbReference type="ARBA" id="ARBA00022692"/>
    </source>
</evidence>
<dbReference type="GO" id="GO:0015233">
    <property type="term" value="F:pantothenate transmembrane transporter activity"/>
    <property type="evidence" value="ECO:0007669"/>
    <property type="project" value="TreeGrafter"/>
</dbReference>
<dbReference type="PANTHER" id="PTHR48086">
    <property type="entry name" value="SODIUM/PROLINE SYMPORTER-RELATED"/>
    <property type="match status" value="1"/>
</dbReference>
<evidence type="ECO:0000256" key="1">
    <source>
        <dbReference type="ARBA" id="ARBA00004141"/>
    </source>
</evidence>
<protein>
    <recommendedName>
        <fullName evidence="9">Sodium:solute symporter family protein</fullName>
    </recommendedName>
</protein>
<dbReference type="InterPro" id="IPR038377">
    <property type="entry name" value="Na/Glc_symporter_sf"/>
</dbReference>
<evidence type="ECO:0000256" key="5">
    <source>
        <dbReference type="ARBA" id="ARBA00022989"/>
    </source>
</evidence>
<evidence type="ECO:0000256" key="2">
    <source>
        <dbReference type="ARBA" id="ARBA00006434"/>
    </source>
</evidence>
<feature type="transmembrane region" description="Helical" evidence="7">
    <location>
        <begin position="195"/>
        <end position="219"/>
    </location>
</feature>
<dbReference type="EMBL" id="UINC01042575">
    <property type="protein sequence ID" value="SVB45399.1"/>
    <property type="molecule type" value="Genomic_DNA"/>
</dbReference>
<name>A0A382E4R2_9ZZZZ</name>
<dbReference type="PROSITE" id="PS50283">
    <property type="entry name" value="NA_SOLUT_SYMP_3"/>
    <property type="match status" value="1"/>
</dbReference>
<evidence type="ECO:0000256" key="3">
    <source>
        <dbReference type="ARBA" id="ARBA00022448"/>
    </source>
</evidence>
<keyword evidence="4 7" id="KW-0812">Transmembrane</keyword>
<gene>
    <name evidence="8" type="ORF">METZ01_LOCUS198253</name>
</gene>
<feature type="transmembrane region" description="Helical" evidence="7">
    <location>
        <begin position="82"/>
        <end position="100"/>
    </location>
</feature>
<comment type="subcellular location">
    <subcellularLocation>
        <location evidence="1">Membrane</location>
        <topology evidence="1">Multi-pass membrane protein</topology>
    </subcellularLocation>
</comment>
<accession>A0A382E4R2</accession>
<proteinExistence type="inferred from homology"/>
<evidence type="ECO:0008006" key="9">
    <source>
        <dbReference type="Google" id="ProtNLM"/>
    </source>
</evidence>
<feature type="transmembrane region" description="Helical" evidence="7">
    <location>
        <begin position="164"/>
        <end position="188"/>
    </location>
</feature>
<dbReference type="GO" id="GO:0005886">
    <property type="term" value="C:plasma membrane"/>
    <property type="evidence" value="ECO:0007669"/>
    <property type="project" value="TreeGrafter"/>
</dbReference>
<dbReference type="Gene3D" id="1.20.1730.10">
    <property type="entry name" value="Sodium/glucose cotransporter"/>
    <property type="match status" value="1"/>
</dbReference>
<feature type="transmembrane region" description="Helical" evidence="7">
    <location>
        <begin position="42"/>
        <end position="62"/>
    </location>
</feature>
<dbReference type="InterPro" id="IPR050277">
    <property type="entry name" value="Sodium:Solute_Symporter"/>
</dbReference>
<sequence length="237" mass="26337">MNLIFENLQEFWIVYSFLLMYTLLMAHHAYGGHKQTREISDYYIGGRKMGGLILGLSFFATYSSTNSFVGFSGQAYSWGTPWFLLVPFLVGFSLFSWIIVAPRLRTFTRLLDSLTIPDFIGFRFESKIARVMASFIVIFASLFYMTAVFKGIGNLLETFMDIPYKVAILVIFFIVVAYTATGGFISVVKTDAVQGIIMSIAAVLLFIGTVNAAGGLGAFQEIREASNTAPLFTWNGG</sequence>
<dbReference type="AlphaFoldDB" id="A0A382E4R2"/>
<feature type="transmembrane region" description="Helical" evidence="7">
    <location>
        <begin position="12"/>
        <end position="30"/>
    </location>
</feature>
<feature type="transmembrane region" description="Helical" evidence="7">
    <location>
        <begin position="131"/>
        <end position="152"/>
    </location>
</feature>
<evidence type="ECO:0000256" key="6">
    <source>
        <dbReference type="ARBA" id="ARBA00023136"/>
    </source>
</evidence>
<feature type="non-terminal residue" evidence="8">
    <location>
        <position position="237"/>
    </location>
</feature>
<keyword evidence="6 7" id="KW-0472">Membrane</keyword>